<dbReference type="InterPro" id="IPR015942">
    <property type="entry name" value="Asp/Glu/hydantoin_racemase"/>
</dbReference>
<dbReference type="AlphaFoldDB" id="A0A8J8MFG3"/>
<dbReference type="RefSeq" id="WP_212693755.1">
    <property type="nucleotide sequence ID" value="NZ_CP058561.1"/>
</dbReference>
<evidence type="ECO:0000313" key="4">
    <source>
        <dbReference type="Proteomes" id="UP000677305"/>
    </source>
</evidence>
<dbReference type="InterPro" id="IPR001920">
    <property type="entry name" value="Asp/Glu_race"/>
</dbReference>
<name>A0A8J8MFG3_9FIRM</name>
<evidence type="ECO:0000256" key="2">
    <source>
        <dbReference type="ARBA" id="ARBA00023235"/>
    </source>
</evidence>
<reference evidence="3 4" key="1">
    <citation type="submission" date="2020-07" db="EMBL/GenBank/DDBJ databases">
        <title>Vallitalea guaymasensis genome.</title>
        <authorList>
            <person name="Postec A."/>
        </authorList>
    </citation>
    <scope>NUCLEOTIDE SEQUENCE [LARGE SCALE GENOMIC DNA]</scope>
    <source>
        <strain evidence="3 4">Ra1766G1</strain>
    </source>
</reference>
<keyword evidence="4" id="KW-1185">Reference proteome</keyword>
<dbReference type="Proteomes" id="UP000677305">
    <property type="component" value="Chromosome"/>
</dbReference>
<dbReference type="SUPFAM" id="SSF53681">
    <property type="entry name" value="Aspartate/glutamate racemase"/>
    <property type="match status" value="2"/>
</dbReference>
<dbReference type="Gene3D" id="3.40.50.1860">
    <property type="match status" value="2"/>
</dbReference>
<evidence type="ECO:0000313" key="3">
    <source>
        <dbReference type="EMBL" id="QUH32012.1"/>
    </source>
</evidence>
<comment type="similarity">
    <text evidence="1">Belongs to the aspartate/glutamate racemases family.</text>
</comment>
<gene>
    <name evidence="3" type="ORF">HYG85_13385</name>
</gene>
<organism evidence="3 4">
    <name type="scientific">Vallitalea guaymasensis</name>
    <dbReference type="NCBI Taxonomy" id="1185412"/>
    <lineage>
        <taxon>Bacteria</taxon>
        <taxon>Bacillati</taxon>
        <taxon>Bacillota</taxon>
        <taxon>Clostridia</taxon>
        <taxon>Lachnospirales</taxon>
        <taxon>Vallitaleaceae</taxon>
        <taxon>Vallitalea</taxon>
    </lineage>
</organism>
<protein>
    <submittedName>
        <fullName evidence="3">Amino acid racemase</fullName>
        <ecNumber evidence="3">5.1.1.-</ecNumber>
    </submittedName>
</protein>
<dbReference type="PANTHER" id="PTHR21198">
    <property type="entry name" value="GLUTAMATE RACEMASE"/>
    <property type="match status" value="1"/>
</dbReference>
<sequence>MTKVLGVIGGVGPLSTAYFQELIVKMTNAKMDQEHLNMIIFNMPMIPDRTKYILDKSNDNPVPVLINIAKELEKLNVSNLAMPCITAHHFYDDIVKETNVEFINVIKETRKLLIDKNVHCVGIMATEGTINSQLFQKEMGKAGIHVKVPTKRMQSHVTELIYDNVKSDIPADTKKYDLVIEDLIEQGAEVIIIGCTELSVINKEHKVEYKVLDTLELLAKRSIELNDLQVKEEYDTLF</sequence>
<dbReference type="Pfam" id="PF01177">
    <property type="entry name" value="Asp_Glu_race"/>
    <property type="match status" value="1"/>
</dbReference>
<dbReference type="PANTHER" id="PTHR21198:SF7">
    <property type="entry name" value="ASPARTATE-GLUTAMATE RACEMASE FAMILY"/>
    <property type="match status" value="1"/>
</dbReference>
<dbReference type="GO" id="GO:0047661">
    <property type="term" value="F:amino-acid racemase activity"/>
    <property type="evidence" value="ECO:0007669"/>
    <property type="project" value="InterPro"/>
</dbReference>
<dbReference type="KEGG" id="vgu:HYG85_13385"/>
<evidence type="ECO:0000256" key="1">
    <source>
        <dbReference type="ARBA" id="ARBA00007847"/>
    </source>
</evidence>
<dbReference type="EC" id="5.1.1.-" evidence="3"/>
<dbReference type="EMBL" id="CP058561">
    <property type="protein sequence ID" value="QUH32012.1"/>
    <property type="molecule type" value="Genomic_DNA"/>
</dbReference>
<dbReference type="InterPro" id="IPR004380">
    <property type="entry name" value="Asp_race"/>
</dbReference>
<accession>A0A8J8MFG3</accession>
<dbReference type="NCBIfam" id="TIGR00035">
    <property type="entry name" value="asp_race"/>
    <property type="match status" value="1"/>
</dbReference>
<proteinExistence type="inferred from homology"/>
<keyword evidence="2 3" id="KW-0413">Isomerase</keyword>